<sequence length="394" mass="44569">MKYLQLFTALLLVQPAMAQTKLPVIKATSKSVAINDGGFLDKNAWSLSPKIRPDVYTADRTRKAKWVTFYTDIDSIRVKVKPGTKFNFVVLLNGKDSCYTQIASAIPAENKQQKSIVRHDTIPFTLTAYNTIQVKTVFNNTDTLNFHFDASSFDFRLTRDAILKKTNLLTNQADVLAGKAKPDYNNLKKVGKLQMGTMVWSDQEIVPTTFTAHDMDGRFGWNLFEGKQVELDYDKNLMIIHSKLPETKGYVKSKLDFIRSFVSAVATLKVGDKQYTGKFLFDNGSDQALILDGNWMKGQGVPADMKVIKSSTLTDPRGTKYEIKLVEIPLLSFSGFNLTNVPAYVLSNKNPVGFEINYFGNDFLKRFNVIFDFKNDNLYLKPNKLMGIKYRESS</sequence>
<keyword evidence="1" id="KW-0732">Signal</keyword>
<evidence type="ECO:0008006" key="4">
    <source>
        <dbReference type="Google" id="ProtNLM"/>
    </source>
</evidence>
<comment type="caution">
    <text evidence="2">The sequence shown here is derived from an EMBL/GenBank/DDBJ whole genome shotgun (WGS) entry which is preliminary data.</text>
</comment>
<keyword evidence="3" id="KW-1185">Reference proteome</keyword>
<organism evidence="2 3">
    <name type="scientific">Mucilaginibacter gynuensis</name>
    <dbReference type="NCBI Taxonomy" id="1302236"/>
    <lineage>
        <taxon>Bacteria</taxon>
        <taxon>Pseudomonadati</taxon>
        <taxon>Bacteroidota</taxon>
        <taxon>Sphingobacteriia</taxon>
        <taxon>Sphingobacteriales</taxon>
        <taxon>Sphingobacteriaceae</taxon>
        <taxon>Mucilaginibacter</taxon>
    </lineage>
</organism>
<reference evidence="3" key="1">
    <citation type="journal article" date="2019" name="Int. J. Syst. Evol. Microbiol.">
        <title>The Global Catalogue of Microorganisms (GCM) 10K type strain sequencing project: providing services to taxonomists for standard genome sequencing and annotation.</title>
        <authorList>
            <consortium name="The Broad Institute Genomics Platform"/>
            <consortium name="The Broad Institute Genome Sequencing Center for Infectious Disease"/>
            <person name="Wu L."/>
            <person name="Ma J."/>
        </authorList>
    </citation>
    <scope>NUCLEOTIDE SEQUENCE [LARGE SCALE GENOMIC DNA]</scope>
    <source>
        <strain evidence="3">JCM 17705</strain>
    </source>
</reference>
<dbReference type="Gene3D" id="2.40.70.10">
    <property type="entry name" value="Acid Proteases"/>
    <property type="match status" value="1"/>
</dbReference>
<gene>
    <name evidence="2" type="ORF">GCM10023149_51890</name>
</gene>
<evidence type="ECO:0000256" key="1">
    <source>
        <dbReference type="SAM" id="SignalP"/>
    </source>
</evidence>
<name>A0ABP8HK13_9SPHI</name>
<evidence type="ECO:0000313" key="3">
    <source>
        <dbReference type="Proteomes" id="UP001500582"/>
    </source>
</evidence>
<dbReference type="EMBL" id="BAABFT010000025">
    <property type="protein sequence ID" value="GAA4340453.1"/>
    <property type="molecule type" value="Genomic_DNA"/>
</dbReference>
<protein>
    <recommendedName>
        <fullName evidence="4">Aspartyl protease</fullName>
    </recommendedName>
</protein>
<dbReference type="RefSeq" id="WP_345214144.1">
    <property type="nucleotide sequence ID" value="NZ_BAABFT010000025.1"/>
</dbReference>
<dbReference type="InterPro" id="IPR021109">
    <property type="entry name" value="Peptidase_aspartic_dom_sf"/>
</dbReference>
<feature type="signal peptide" evidence="1">
    <location>
        <begin position="1"/>
        <end position="18"/>
    </location>
</feature>
<accession>A0ABP8HK13</accession>
<evidence type="ECO:0000313" key="2">
    <source>
        <dbReference type="EMBL" id="GAA4340453.1"/>
    </source>
</evidence>
<proteinExistence type="predicted"/>
<dbReference type="Proteomes" id="UP001500582">
    <property type="component" value="Unassembled WGS sequence"/>
</dbReference>
<feature type="chain" id="PRO_5046297798" description="Aspartyl protease" evidence="1">
    <location>
        <begin position="19"/>
        <end position="394"/>
    </location>
</feature>